<dbReference type="Gene3D" id="1.25.40.10">
    <property type="entry name" value="Tetratricopeptide repeat domain"/>
    <property type="match status" value="2"/>
</dbReference>
<sequence length="557" mass="65969">MISEQGYDNLFKQIDCWVFMGNEVMSPGQLLKQANQLKRMGKLDEAIATYHQAIQNNPKFHWSHYYLGKALEEQGRLDEAILWYCQAIEINPQFFPGYCRLGQTFYLLTQQNQELPFQHYQAIASRVEPNFATERLLLDDQVFLEKTKLLNNEEFVRQIYLTYLGREADIQGLQNHLQSLEISNPISRKDMIELRFRNCQEFANITRFSKLEIVINIYKKALDIVPDSCSVYYKLAQTLEAQSKWEEAIEVYRKILEINPAFVPAVNQLQILFNILGWRQVTAIIGVPNENLIDKKQNTLYLLKNLKRLINRYLFIHLPKTAGKLITNLIQHNFLQEECLLFLFDYDFYDQYKRYKETNRLKQLRFFAGHLSYALIDLVDPDYTITFIRDPVDRVLSNYFYFRQVHGDRDQTTDFDGNICPLIDYNLSWEEDLIRHLKIPFTVKSLELLNAQTWQLAFNIYNRPDQIWSEEELLDMAKQHLDDFNFVGIYERLNSDLARLFQEQGWKLPEQLERVNATVERKQISEVDSRVIDVIRSQNALDIELYDYALNKFGSIL</sequence>
<dbReference type="GO" id="GO:0008146">
    <property type="term" value="F:sulfotransferase activity"/>
    <property type="evidence" value="ECO:0007669"/>
    <property type="project" value="InterPro"/>
</dbReference>
<evidence type="ECO:0000256" key="2">
    <source>
        <dbReference type="ARBA" id="ARBA00022803"/>
    </source>
</evidence>
<dbReference type="InterPro" id="IPR027417">
    <property type="entry name" value="P-loop_NTPase"/>
</dbReference>
<dbReference type="InterPro" id="IPR011990">
    <property type="entry name" value="TPR-like_helical_dom_sf"/>
</dbReference>
<dbReference type="PROSITE" id="PS50005">
    <property type="entry name" value="TPR"/>
    <property type="match status" value="2"/>
</dbReference>
<dbReference type="SUPFAM" id="SSF52540">
    <property type="entry name" value="P-loop containing nucleoside triphosphate hydrolases"/>
    <property type="match status" value="1"/>
</dbReference>
<dbReference type="InterPro" id="IPR013105">
    <property type="entry name" value="TPR_2"/>
</dbReference>
<dbReference type="Pfam" id="PF13432">
    <property type="entry name" value="TPR_16"/>
    <property type="match status" value="1"/>
</dbReference>
<dbReference type="PROSITE" id="PS50293">
    <property type="entry name" value="TPR_REGION"/>
    <property type="match status" value="1"/>
</dbReference>
<dbReference type="EMBL" id="LO018304">
    <property type="protein sequence ID" value="CUM61122.1"/>
    <property type="molecule type" value="Genomic_DNA"/>
</dbReference>
<evidence type="ECO:0000256" key="1">
    <source>
        <dbReference type="ARBA" id="ARBA00022737"/>
    </source>
</evidence>
<protein>
    <recommendedName>
        <fullName evidence="4">DUF4214 domain-containing protein</fullName>
    </recommendedName>
</protein>
<gene>
    <name evidence="5" type="ORF">PLAM_3156</name>
</gene>
<dbReference type="SMART" id="SM00028">
    <property type="entry name" value="TPR"/>
    <property type="match status" value="3"/>
</dbReference>
<evidence type="ECO:0000259" key="4">
    <source>
        <dbReference type="Pfam" id="PF13946"/>
    </source>
</evidence>
<dbReference type="Pfam" id="PF13946">
    <property type="entry name" value="DUF4214"/>
    <property type="match status" value="1"/>
</dbReference>
<name>A0A1J1JI45_PLAAG</name>
<dbReference type="PANTHER" id="PTHR44943">
    <property type="entry name" value="CELLULOSE SYNTHASE OPERON PROTEIN C"/>
    <property type="match status" value="1"/>
</dbReference>
<feature type="repeat" description="TPR" evidence="3">
    <location>
        <begin position="61"/>
        <end position="94"/>
    </location>
</feature>
<keyword evidence="2 3" id="KW-0802">TPR repeat</keyword>
<dbReference type="Pfam" id="PF03567">
    <property type="entry name" value="Sulfotransfer_2"/>
    <property type="match status" value="1"/>
</dbReference>
<accession>A0A1J1JI45</accession>
<feature type="domain" description="DUF4214" evidence="4">
    <location>
        <begin position="143"/>
        <end position="204"/>
    </location>
</feature>
<proteinExistence type="predicted"/>
<dbReference type="PANTHER" id="PTHR44943:SF8">
    <property type="entry name" value="TPR REPEAT-CONTAINING PROTEIN MJ0263"/>
    <property type="match status" value="1"/>
</dbReference>
<dbReference type="InterPro" id="IPR051685">
    <property type="entry name" value="Ycf3/AcsC/BcsC/TPR_MFPF"/>
</dbReference>
<dbReference type="InterPro" id="IPR005331">
    <property type="entry name" value="Sulfotransferase"/>
</dbReference>
<evidence type="ECO:0000256" key="3">
    <source>
        <dbReference type="PROSITE-ProRule" id="PRU00339"/>
    </source>
</evidence>
<reference evidence="5" key="1">
    <citation type="submission" date="2015-09" db="EMBL/GenBank/DDBJ databases">
        <authorList>
            <person name="Jackson K.R."/>
            <person name="Lunt B.L."/>
            <person name="Fisher J.N.B."/>
            <person name="Gardner A.V."/>
            <person name="Bailey M.E."/>
            <person name="Deus L.M."/>
            <person name="Earl A.S."/>
            <person name="Gibby P.D."/>
            <person name="Hartmann K.A."/>
            <person name="Liu J.E."/>
            <person name="Manci A.M."/>
            <person name="Nielsen D.A."/>
            <person name="Solomon M.B."/>
            <person name="Breakwell D.P."/>
            <person name="Burnett S.H."/>
            <person name="Grose J.H."/>
        </authorList>
    </citation>
    <scope>NUCLEOTIDE SEQUENCE</scope>
    <source>
        <strain evidence="5">7805</strain>
    </source>
</reference>
<dbReference type="Pfam" id="PF07719">
    <property type="entry name" value="TPR_2"/>
    <property type="match status" value="1"/>
</dbReference>
<dbReference type="AlphaFoldDB" id="A0A1J1JI45"/>
<dbReference type="GO" id="GO:0016020">
    <property type="term" value="C:membrane"/>
    <property type="evidence" value="ECO:0007669"/>
    <property type="project" value="InterPro"/>
</dbReference>
<feature type="repeat" description="TPR" evidence="3">
    <location>
        <begin position="229"/>
        <end position="262"/>
    </location>
</feature>
<organism evidence="5">
    <name type="scientific">Planktothrix agardhii</name>
    <name type="common">Oscillatoria agardhii</name>
    <dbReference type="NCBI Taxonomy" id="1160"/>
    <lineage>
        <taxon>Bacteria</taxon>
        <taxon>Bacillati</taxon>
        <taxon>Cyanobacteriota</taxon>
        <taxon>Cyanophyceae</taxon>
        <taxon>Oscillatoriophycideae</taxon>
        <taxon>Oscillatoriales</taxon>
        <taxon>Microcoleaceae</taxon>
        <taxon>Planktothrix</taxon>
    </lineage>
</organism>
<evidence type="ECO:0000313" key="5">
    <source>
        <dbReference type="EMBL" id="CUM61122.1"/>
    </source>
</evidence>
<dbReference type="Gene3D" id="3.40.50.300">
    <property type="entry name" value="P-loop containing nucleotide triphosphate hydrolases"/>
    <property type="match status" value="1"/>
</dbReference>
<dbReference type="InterPro" id="IPR019734">
    <property type="entry name" value="TPR_rpt"/>
</dbReference>
<keyword evidence="1" id="KW-0677">Repeat</keyword>
<dbReference type="InterPro" id="IPR025282">
    <property type="entry name" value="DUF4214"/>
</dbReference>
<dbReference type="SUPFAM" id="SSF48452">
    <property type="entry name" value="TPR-like"/>
    <property type="match status" value="1"/>
</dbReference>